<keyword evidence="1" id="KW-0472">Membrane</keyword>
<evidence type="ECO:0000313" key="2">
    <source>
        <dbReference type="EMBL" id="AYN65234.1"/>
    </source>
</evidence>
<keyword evidence="1" id="KW-0812">Transmembrane</keyword>
<dbReference type="Proteomes" id="UP000029712">
    <property type="component" value="Chromosome"/>
</dbReference>
<keyword evidence="1" id="KW-1133">Transmembrane helix</keyword>
<evidence type="ECO:0000256" key="1">
    <source>
        <dbReference type="SAM" id="Phobius"/>
    </source>
</evidence>
<accession>A0A454C959</accession>
<feature type="transmembrane region" description="Helical" evidence="1">
    <location>
        <begin position="55"/>
        <end position="75"/>
    </location>
</feature>
<protein>
    <submittedName>
        <fullName evidence="2">Uncharacterized protein</fullName>
    </submittedName>
</protein>
<name>A0A454C959_METHO</name>
<dbReference type="OrthoDB" id="397003at2"/>
<dbReference type="EMBL" id="CP033021">
    <property type="protein sequence ID" value="AYN65234.1"/>
    <property type="molecule type" value="Genomic_DNA"/>
</dbReference>
<proteinExistence type="predicted"/>
<evidence type="ECO:0000313" key="3">
    <source>
        <dbReference type="Proteomes" id="UP000029712"/>
    </source>
</evidence>
<sequence>MKKLRNSTWRTTMSKNSDPLDQWEQEIKRRVSIEDQLLHKDIGTKIAKQKKIKKILFITLSVAGIVTIVGATIGVTSRKKMELVTYDDYIDVSLYSQINSKFKELYLDGKQPDKKNYPITWNVNTKPILGEPFEILKKILSEGANLNNEIFKEFNFKYDASQWNPRLTNFFLDAINRKHLHFDIYLENKKNLNQSYVVRNFTIETTNVLDNEMFSETQIAKWNEQDPNISKAALTKNWNFYYVTKTNANLNFENDKTFEELGNKISNFNNKILNNSDYNYVDKSLWLTSHPKRTDESELNYFKLFQSDVRDWFVPFNFLSQGIQLKKIEKNENNIFTKTLNLEFKSTFYTIVKNKLILKNKSSYEYAIYVPFFTNKDKTIKDGKEIYQPRVFEYSCPITFVNSNYKKFK</sequence>
<organism evidence="2 3">
    <name type="scientific">Metamycoplasma hominis</name>
    <name type="common">Mycoplasma hominis</name>
    <dbReference type="NCBI Taxonomy" id="2098"/>
    <lineage>
        <taxon>Bacteria</taxon>
        <taxon>Bacillati</taxon>
        <taxon>Mycoplasmatota</taxon>
        <taxon>Mycoplasmoidales</taxon>
        <taxon>Metamycoplasmataceae</taxon>
        <taxon>Metamycoplasma</taxon>
    </lineage>
</organism>
<dbReference type="AlphaFoldDB" id="A0A454C959"/>
<reference evidence="2 3" key="2">
    <citation type="submission" date="2018-10" db="EMBL/GenBank/DDBJ databases">
        <title>Detection and isolation of Mycoplasma hominis as a predominant microorganism from pelvic cavity of patient with salpingitis and tubo-ovarian abscess.</title>
        <authorList>
            <person name="Guschin A.E."/>
            <person name="Khayrullina G.A."/>
            <person name="Rakovskaya I.V."/>
            <person name="Shelenkov A.A."/>
            <person name="Shagin D.A."/>
        </authorList>
    </citation>
    <scope>NUCLEOTIDE SEQUENCE [LARGE SCALE GENOMIC DNA]</scope>
    <source>
        <strain evidence="3">TOA</strain>
    </source>
</reference>
<gene>
    <name evidence="2" type="ORF">KN71_000710</name>
</gene>
<reference evidence="2 3" key="1">
    <citation type="submission" date="2014-08" db="EMBL/GenBank/DDBJ databases">
        <authorList>
            <person name="Kuleshov K."/>
            <person name="Dedkov V."/>
            <person name="Markelov M."/>
            <person name="Pimkina E."/>
        </authorList>
    </citation>
    <scope>NUCLEOTIDE SEQUENCE [LARGE SCALE GENOMIC DNA]</scope>
    <source>
        <strain evidence="3">TOA</strain>
    </source>
</reference>